<comment type="caution">
    <text evidence="2">The sequence shown here is derived from an EMBL/GenBank/DDBJ whole genome shotgun (WGS) entry which is preliminary data.</text>
</comment>
<dbReference type="Gene3D" id="3.40.30.10">
    <property type="entry name" value="Glutaredoxin"/>
    <property type="match status" value="1"/>
</dbReference>
<evidence type="ECO:0000259" key="1">
    <source>
        <dbReference type="Pfam" id="PF13192"/>
    </source>
</evidence>
<name>A0A6N7IUD9_9FIRM</name>
<keyword evidence="3" id="KW-1185">Reference proteome</keyword>
<dbReference type="EMBL" id="WHYR01000027">
    <property type="protein sequence ID" value="MQL52718.1"/>
    <property type="molecule type" value="Genomic_DNA"/>
</dbReference>
<dbReference type="InterPro" id="IPR012336">
    <property type="entry name" value="Thioredoxin-like_fold"/>
</dbReference>
<organism evidence="2 3">
    <name type="scientific">Desulfofundulus thermobenzoicus</name>
    <dbReference type="NCBI Taxonomy" id="29376"/>
    <lineage>
        <taxon>Bacteria</taxon>
        <taxon>Bacillati</taxon>
        <taxon>Bacillota</taxon>
        <taxon>Clostridia</taxon>
        <taxon>Eubacteriales</taxon>
        <taxon>Peptococcaceae</taxon>
        <taxon>Desulfofundulus</taxon>
    </lineage>
</organism>
<evidence type="ECO:0000313" key="2">
    <source>
        <dbReference type="EMBL" id="MQL52718.1"/>
    </source>
</evidence>
<dbReference type="InterPro" id="IPR036249">
    <property type="entry name" value="Thioredoxin-like_sf"/>
</dbReference>
<dbReference type="Proteomes" id="UP000441717">
    <property type="component" value="Unassembled WGS sequence"/>
</dbReference>
<dbReference type="Pfam" id="PF13192">
    <property type="entry name" value="Thioredoxin_3"/>
    <property type="match status" value="1"/>
</dbReference>
<dbReference type="SUPFAM" id="SSF52833">
    <property type="entry name" value="Thioredoxin-like"/>
    <property type="match status" value="1"/>
</dbReference>
<proteinExistence type="predicted"/>
<dbReference type="OrthoDB" id="9800630at2"/>
<evidence type="ECO:0000313" key="3">
    <source>
        <dbReference type="Proteomes" id="UP000441717"/>
    </source>
</evidence>
<feature type="domain" description="Thioredoxin-like fold" evidence="1">
    <location>
        <begin position="6"/>
        <end position="83"/>
    </location>
</feature>
<dbReference type="AlphaFoldDB" id="A0A6N7IUD9"/>
<protein>
    <recommendedName>
        <fullName evidence="1">Thioredoxin-like fold domain-containing protein</fullName>
    </recommendedName>
</protein>
<accession>A0A6N7IUD9</accession>
<reference evidence="2 3" key="1">
    <citation type="submission" date="2019-10" db="EMBL/GenBank/DDBJ databases">
        <title>Comparative genomics of sulfur disproportionating microorganisms.</title>
        <authorList>
            <person name="Ward L.M."/>
            <person name="Bertran E."/>
            <person name="Johnston D."/>
        </authorList>
    </citation>
    <scope>NUCLEOTIDE SEQUENCE [LARGE SCALE GENOMIC DNA]</scope>
    <source>
        <strain evidence="2 3">DSM 14055</strain>
    </source>
</reference>
<sequence length="89" mass="9678">MGKRVNILIFGTTPPCQKCLQAEKEARQAAARFPPGEVAVEKQDALSETGQKYGIVITPAVVMNGRVVSAGRLLKEPELVELIRKEMGD</sequence>
<dbReference type="RefSeq" id="WP_152947109.1">
    <property type="nucleotide sequence ID" value="NZ_WHYR01000027.1"/>
</dbReference>
<gene>
    <name evidence="2" type="ORF">GFC01_10680</name>
</gene>